<dbReference type="Gene3D" id="1.10.443.10">
    <property type="entry name" value="Intergrase catalytic core"/>
    <property type="match status" value="1"/>
</dbReference>
<evidence type="ECO:0000256" key="2">
    <source>
        <dbReference type="ARBA" id="ARBA00022908"/>
    </source>
</evidence>
<dbReference type="GO" id="GO:0006310">
    <property type="term" value="P:DNA recombination"/>
    <property type="evidence" value="ECO:0007669"/>
    <property type="project" value="UniProtKB-KW"/>
</dbReference>
<dbReference type="GO" id="GO:0003677">
    <property type="term" value="F:DNA binding"/>
    <property type="evidence" value="ECO:0007669"/>
    <property type="project" value="UniProtKB-KW"/>
</dbReference>
<keyword evidence="2" id="KW-0229">DNA integration</keyword>
<protein>
    <submittedName>
        <fullName evidence="6">Phage integrase</fullName>
    </submittedName>
</protein>
<evidence type="ECO:0000256" key="4">
    <source>
        <dbReference type="ARBA" id="ARBA00023172"/>
    </source>
</evidence>
<dbReference type="InterPro" id="IPR013762">
    <property type="entry name" value="Integrase-like_cat_sf"/>
</dbReference>
<dbReference type="Gene3D" id="1.10.150.130">
    <property type="match status" value="1"/>
</dbReference>
<gene>
    <name evidence="6" type="ORF">S23_27510</name>
</gene>
<keyword evidence="7" id="KW-1185">Reference proteome</keyword>
<name>A0AAI8MDI7_9BRAD</name>
<dbReference type="CDD" id="cd00397">
    <property type="entry name" value="DNA_BRE_C"/>
    <property type="match status" value="1"/>
</dbReference>
<evidence type="ECO:0000256" key="1">
    <source>
        <dbReference type="ARBA" id="ARBA00004496"/>
    </source>
</evidence>
<sequence length="308" mass="35121">MTRYASSLATLQPHLEGLYVDEIDTRLIGDIVRIRQTVARVPTNRKHPVTVSIATIKRDLTALSSVMDYCVDEGWRDDNPVLAWLKPGGRRKSRLKERRDPIVLPELVHVQMVVNAAPGLKAALVISATRTGARLDELVQANRAHLDRDRKQLTVIGKRNKLRVIDLVDGPDDFGWEVLSKLPISLETKALFWHRREAKKRSRHGQQPAERYSNLNFDRLIKRVAAQAQKQDQDFRPFRFHDLRHLHAVLWLKSGRSIYVLQQRLGHTSVKTTEMYLVYLTPEEKQRVMLGRTAAGSNSGPEAAVLKA</sequence>
<dbReference type="AlphaFoldDB" id="A0AAI8MDI7"/>
<dbReference type="PANTHER" id="PTHR30349:SF77">
    <property type="entry name" value="TYROSINE RECOMBINASE XERC"/>
    <property type="match status" value="1"/>
</dbReference>
<keyword evidence="3" id="KW-0238">DNA-binding</keyword>
<dbReference type="GO" id="GO:0005737">
    <property type="term" value="C:cytoplasm"/>
    <property type="evidence" value="ECO:0007669"/>
    <property type="project" value="UniProtKB-SubCell"/>
</dbReference>
<dbReference type="GO" id="GO:0015074">
    <property type="term" value="P:DNA integration"/>
    <property type="evidence" value="ECO:0007669"/>
    <property type="project" value="UniProtKB-KW"/>
</dbReference>
<evidence type="ECO:0000313" key="7">
    <source>
        <dbReference type="Proteomes" id="UP000007886"/>
    </source>
</evidence>
<dbReference type="Proteomes" id="UP000007886">
    <property type="component" value="Chromosome"/>
</dbReference>
<evidence type="ECO:0000259" key="5">
    <source>
        <dbReference type="PROSITE" id="PS51898"/>
    </source>
</evidence>
<feature type="domain" description="Tyr recombinase" evidence="5">
    <location>
        <begin position="99"/>
        <end position="290"/>
    </location>
</feature>
<dbReference type="EMBL" id="AP012279">
    <property type="protein sequence ID" value="BAL75963.1"/>
    <property type="molecule type" value="Genomic_DNA"/>
</dbReference>
<dbReference type="InterPro" id="IPR002104">
    <property type="entry name" value="Integrase_catalytic"/>
</dbReference>
<evidence type="ECO:0000256" key="3">
    <source>
        <dbReference type="ARBA" id="ARBA00023125"/>
    </source>
</evidence>
<comment type="subcellular location">
    <subcellularLocation>
        <location evidence="1">Cytoplasm</location>
    </subcellularLocation>
</comment>
<dbReference type="KEGG" id="brs:S23_27510"/>
<proteinExistence type="predicted"/>
<dbReference type="InterPro" id="IPR050090">
    <property type="entry name" value="Tyrosine_recombinase_XerCD"/>
</dbReference>
<dbReference type="InterPro" id="IPR011010">
    <property type="entry name" value="DNA_brk_join_enz"/>
</dbReference>
<reference evidence="6 7" key="1">
    <citation type="journal article" date="2012" name="Microbes Environ.">
        <title>Complete genome sequence of Bradyrhizobium sp. S23321: insights into symbiosis evolution in soil oligotrophs.</title>
        <authorList>
            <person name="Okubo T."/>
            <person name="Tsukui T."/>
            <person name="Maita H."/>
            <person name="Okamoto S."/>
            <person name="Oshima K."/>
            <person name="Fujisawa T."/>
            <person name="Saito A."/>
            <person name="Futamata H."/>
            <person name="Hattori R."/>
            <person name="Shimomura Y."/>
            <person name="Haruta S."/>
            <person name="Morimoto S."/>
            <person name="Wang Y."/>
            <person name="Sakai Y."/>
            <person name="Hattori M."/>
            <person name="Aizawa S."/>
            <person name="Nagashima K.V.P."/>
            <person name="Masuda S."/>
            <person name="Hattori T."/>
            <person name="Yamashita A."/>
            <person name="Bao Z."/>
            <person name="Hayatsu M."/>
            <person name="Kajiya-Kanegae H."/>
            <person name="Yoshinaga I."/>
            <person name="Sakamoto K."/>
            <person name="Toyota K."/>
            <person name="Nakao M."/>
            <person name="Kohara M."/>
            <person name="Anda M."/>
            <person name="Niwa R."/>
            <person name="Jung-Hwan P."/>
            <person name="Sameshima-Saito R."/>
            <person name="Tokuda S."/>
            <person name="Yamamoto S."/>
            <person name="Yamamoto S."/>
            <person name="Yokoyama T."/>
            <person name="Akutsu T."/>
            <person name="Nakamura Y."/>
            <person name="Nakahira-Yanaka Y."/>
            <person name="Takada Hoshino Y."/>
            <person name="Hirakawa H."/>
            <person name="Mitsui H."/>
            <person name="Terasawa K."/>
            <person name="Itakura M."/>
            <person name="Sato S."/>
            <person name="Ikeda-Ohtsubo W."/>
            <person name="Sakakura N."/>
            <person name="Kaminuma E."/>
            <person name="Minamisawa K."/>
        </authorList>
    </citation>
    <scope>NUCLEOTIDE SEQUENCE [LARGE SCALE GENOMIC DNA]</scope>
    <source>
        <strain evidence="6 7">S23321</strain>
    </source>
</reference>
<accession>A0AAI8MDI7</accession>
<dbReference type="SUPFAM" id="SSF56349">
    <property type="entry name" value="DNA breaking-rejoining enzymes"/>
    <property type="match status" value="1"/>
</dbReference>
<dbReference type="Pfam" id="PF00589">
    <property type="entry name" value="Phage_integrase"/>
    <property type="match status" value="1"/>
</dbReference>
<dbReference type="PROSITE" id="PS51898">
    <property type="entry name" value="TYR_RECOMBINASE"/>
    <property type="match status" value="1"/>
</dbReference>
<evidence type="ECO:0000313" key="6">
    <source>
        <dbReference type="EMBL" id="BAL75963.1"/>
    </source>
</evidence>
<organism evidence="6 7">
    <name type="scientific">Bradyrhizobium cosmicum</name>
    <dbReference type="NCBI Taxonomy" id="1404864"/>
    <lineage>
        <taxon>Bacteria</taxon>
        <taxon>Pseudomonadati</taxon>
        <taxon>Pseudomonadota</taxon>
        <taxon>Alphaproteobacteria</taxon>
        <taxon>Hyphomicrobiales</taxon>
        <taxon>Nitrobacteraceae</taxon>
        <taxon>Bradyrhizobium</taxon>
    </lineage>
</organism>
<keyword evidence="4" id="KW-0233">DNA recombination</keyword>
<dbReference type="PANTHER" id="PTHR30349">
    <property type="entry name" value="PHAGE INTEGRASE-RELATED"/>
    <property type="match status" value="1"/>
</dbReference>
<dbReference type="InterPro" id="IPR010998">
    <property type="entry name" value="Integrase_recombinase_N"/>
</dbReference>